<dbReference type="Proteomes" id="UP000595692">
    <property type="component" value="Segment"/>
</dbReference>
<name>A0A7T8EQI7_9CAUD</name>
<sequence>MLAHNAYPGNRATGLTTIIALRAIALAMANVGEPVKLTDHHDSPGARCNLKEQVNKMLAQLDLRHFRISRDGAHWYLTFGD</sequence>
<reference evidence="1 2" key="1">
    <citation type="submission" date="2020-11" db="EMBL/GenBank/DDBJ databases">
        <authorList>
            <person name="Joergensen J.B."/>
            <person name="Djurhuus A.M."/>
            <person name="Carstens A.B."/>
            <person name="Kot W."/>
            <person name="Neve H."/>
            <person name="Morris C.E."/>
            <person name="Hansen L.H."/>
        </authorList>
    </citation>
    <scope>NUCLEOTIDE SEQUENCE [LARGE SCALE GENOMIC DNA]</scope>
</reference>
<accession>A0A7T8EQI7</accession>
<dbReference type="EMBL" id="MW286266">
    <property type="protein sequence ID" value="QQO90786.1"/>
    <property type="molecule type" value="Genomic_DNA"/>
</dbReference>
<keyword evidence="2" id="KW-1185">Reference proteome</keyword>
<evidence type="ECO:0000313" key="1">
    <source>
        <dbReference type="EMBL" id="QQO90786.1"/>
    </source>
</evidence>
<evidence type="ECO:0000313" key="2">
    <source>
        <dbReference type="Proteomes" id="UP000595692"/>
    </source>
</evidence>
<protein>
    <submittedName>
        <fullName evidence="1">Uncharacterized protein</fullName>
    </submittedName>
</protein>
<proteinExistence type="predicted"/>
<organism evidence="1 2">
    <name type="scientific">Pseudomonas phage Bertil</name>
    <dbReference type="NCBI Taxonomy" id="2801385"/>
    <lineage>
        <taxon>Viruses</taxon>
        <taxon>Duplodnaviria</taxon>
        <taxon>Heunggongvirae</taxon>
        <taxon>Uroviricota</taxon>
        <taxon>Caudoviricetes</taxon>
        <taxon>Autographivirales</taxon>
        <taxon>Autoscriptoviridae</taxon>
        <taxon>Bertilvirus</taxon>
        <taxon>Bertilvirus bertil</taxon>
    </lineage>
</organism>